<dbReference type="Proteomes" id="UP001161017">
    <property type="component" value="Unassembled WGS sequence"/>
</dbReference>
<sequence length="509" mass="54165">MGLTGEQTYCTCGETMAGINLATSGTSTTSYCAMGEGVPLGFTQIPADGNGHPISAAPAPTTGSGQCQDGSAVDSTCFNELDLPDYLSNWWSQKQGQCDGLKFSDCFYKIETKYAPSTCNVINTKSNCDQPKWDDFKGQTDAAQRFYVAFNIYQTNGFFTDMYNAIGNGEAKASGDIGKLAEDLNPPKKTNVALNDLLIAATFALSLYSEGTVLMKALIRTAPQTTGMLGKLFPTGELDQTVETWADAASQLGTVTQAFQNSVAAGLPILQDDVQNFIKWSQASGLSGNRPSLDSLSNDMSQALTAYATSRIMSDIGIVVARAPGIDVHDLQANHADDLNWDTGCSGGYTNGVCDSFFWDGTDTYSVIDPEHQKKNYHDVLVELLQGDSPKTTGQLLFTAAQACVARTGKNGDASPSIDQDDPTQLSCVSTMRICTWDENGFGPFDKSCPNLPSGDAALPRFGISGCIGETGDTTSIDVPHAYLGPGLWKDGHGVEAVQGDSFCNNIDE</sequence>
<dbReference type="EMBL" id="JAPUFD010000014">
    <property type="protein sequence ID" value="MDI1491506.1"/>
    <property type="molecule type" value="Genomic_DNA"/>
</dbReference>
<accession>A0AA43TU10</accession>
<gene>
    <name evidence="1" type="ORF">OHK93_002715</name>
</gene>
<evidence type="ECO:0000313" key="2">
    <source>
        <dbReference type="Proteomes" id="UP001161017"/>
    </source>
</evidence>
<protein>
    <submittedName>
        <fullName evidence="1">Uncharacterized protein</fullName>
    </submittedName>
</protein>
<comment type="caution">
    <text evidence="1">The sequence shown here is derived from an EMBL/GenBank/DDBJ whole genome shotgun (WGS) entry which is preliminary data.</text>
</comment>
<evidence type="ECO:0000313" key="1">
    <source>
        <dbReference type="EMBL" id="MDI1491506.1"/>
    </source>
</evidence>
<proteinExistence type="predicted"/>
<organism evidence="1 2">
    <name type="scientific">Ramalina farinacea</name>
    <dbReference type="NCBI Taxonomy" id="258253"/>
    <lineage>
        <taxon>Eukaryota</taxon>
        <taxon>Fungi</taxon>
        <taxon>Dikarya</taxon>
        <taxon>Ascomycota</taxon>
        <taxon>Pezizomycotina</taxon>
        <taxon>Lecanoromycetes</taxon>
        <taxon>OSLEUM clade</taxon>
        <taxon>Lecanoromycetidae</taxon>
        <taxon>Lecanorales</taxon>
        <taxon>Lecanorineae</taxon>
        <taxon>Ramalinaceae</taxon>
        <taxon>Ramalina</taxon>
    </lineage>
</organism>
<name>A0AA43TU10_9LECA</name>
<dbReference type="AlphaFoldDB" id="A0AA43TU10"/>
<keyword evidence="2" id="KW-1185">Reference proteome</keyword>
<reference evidence="1" key="1">
    <citation type="journal article" date="2023" name="Genome Biol. Evol.">
        <title>First Whole Genome Sequence and Flow Cytometry Genome Size Data for the Lichen-Forming Fungus Ramalina farinacea (Ascomycota).</title>
        <authorList>
            <person name="Llewellyn T."/>
            <person name="Mian S."/>
            <person name="Hill R."/>
            <person name="Leitch I.J."/>
            <person name="Gaya E."/>
        </authorList>
    </citation>
    <scope>NUCLEOTIDE SEQUENCE</scope>
    <source>
        <strain evidence="1">LIQ254RAFAR</strain>
    </source>
</reference>